<name>A0A158L610_9BURK</name>
<sequence length="117" mass="13272">MRRDGRLRIVLRECVIERCIGIEHIQRSCVAQGFTTGGIGDQKQRRGIGEDVAQTFSRISRIERHVSAACFEYGHQRDDHADAAFHAQRHAIFRAHAQCDQMVRKSIGACVELRIGE</sequence>
<dbReference type="AntiFam" id="ANF00178">
    <property type="entry name" value="Shadow ORF (opposite dhbF)"/>
</dbReference>
<evidence type="ECO:0000313" key="1">
    <source>
        <dbReference type="EMBL" id="SAL88777.1"/>
    </source>
</evidence>
<proteinExistence type="predicted"/>
<accession>A0A158L610</accession>
<gene>
    <name evidence="1" type="ORF">AWB74_08726</name>
</gene>
<dbReference type="AlphaFoldDB" id="A0A158L610"/>
<evidence type="ECO:0000313" key="2">
    <source>
        <dbReference type="Proteomes" id="UP000055019"/>
    </source>
</evidence>
<dbReference type="Proteomes" id="UP000055019">
    <property type="component" value="Unassembled WGS sequence"/>
</dbReference>
<protein>
    <submittedName>
        <fullName evidence="1">Uncharacterized protein</fullName>
    </submittedName>
</protein>
<dbReference type="EMBL" id="FCOM02000176">
    <property type="protein sequence ID" value="SAL88777.1"/>
    <property type="molecule type" value="Genomic_DNA"/>
</dbReference>
<organism evidence="1 2">
    <name type="scientific">Caballeronia arvi</name>
    <dbReference type="NCBI Taxonomy" id="1777135"/>
    <lineage>
        <taxon>Bacteria</taxon>
        <taxon>Pseudomonadati</taxon>
        <taxon>Pseudomonadota</taxon>
        <taxon>Betaproteobacteria</taxon>
        <taxon>Burkholderiales</taxon>
        <taxon>Burkholderiaceae</taxon>
        <taxon>Caballeronia</taxon>
    </lineage>
</organism>
<reference evidence="1" key="1">
    <citation type="submission" date="2016-01" db="EMBL/GenBank/DDBJ databases">
        <authorList>
            <person name="Peeters C."/>
        </authorList>
    </citation>
    <scope>NUCLEOTIDE SEQUENCE [LARGE SCALE GENOMIC DNA]</scope>
    <source>
        <strain evidence="1">LMG 29317</strain>
    </source>
</reference>
<comment type="caution">
    <text evidence="1">The sequence shown here is derived from an EMBL/GenBank/DDBJ whole genome shotgun (WGS) entry which is preliminary data.</text>
</comment>
<keyword evidence="2" id="KW-1185">Reference proteome</keyword>